<dbReference type="InterPro" id="IPR029069">
    <property type="entry name" value="HotDog_dom_sf"/>
</dbReference>
<organism evidence="3 4">
    <name type="scientific">Bacillus subtilis</name>
    <dbReference type="NCBI Taxonomy" id="1423"/>
    <lineage>
        <taxon>Bacteria</taxon>
        <taxon>Bacillati</taxon>
        <taxon>Bacillota</taxon>
        <taxon>Bacilli</taxon>
        <taxon>Bacillales</taxon>
        <taxon>Bacillaceae</taxon>
        <taxon>Bacillus</taxon>
    </lineage>
</organism>
<name>A0A0C3KC91_BACIU</name>
<dbReference type="PANTHER" id="PTHR43240:SF5">
    <property type="entry name" value="1,4-DIHYDROXY-2-NAPHTHOYL-COA THIOESTERASE 1"/>
    <property type="match status" value="1"/>
</dbReference>
<dbReference type="InterPro" id="IPR006683">
    <property type="entry name" value="Thioestr_dom"/>
</dbReference>
<evidence type="ECO:0000256" key="2">
    <source>
        <dbReference type="ARBA" id="ARBA00022801"/>
    </source>
</evidence>
<evidence type="ECO:0000313" key="3">
    <source>
        <dbReference type="EMBL" id="KIU05354.1"/>
    </source>
</evidence>
<dbReference type="PANTHER" id="PTHR43240">
    <property type="entry name" value="1,4-DIHYDROXY-2-NAPHTHOYL-COA THIOESTERASE 1"/>
    <property type="match status" value="1"/>
</dbReference>
<sequence>MMDTKHTLLEALGIEIVENTAERCVAVMPVDHRTVQPFGYLHGGASVALAETAASAGAQNLIDHSTQACVGLEINANHLKSVKEGTVKAVAEPVHIGRTTIVYHIHIYDEQERLICISRCTLAVIKK</sequence>
<proteinExistence type="inferred from homology"/>
<dbReference type="EMBL" id="JXBC01000013">
    <property type="protein sequence ID" value="KIU05354.1"/>
    <property type="molecule type" value="Genomic_DNA"/>
</dbReference>
<keyword evidence="2" id="KW-0378">Hydrolase</keyword>
<evidence type="ECO:0000313" key="4">
    <source>
        <dbReference type="Proteomes" id="UP000032247"/>
    </source>
</evidence>
<dbReference type="Gene3D" id="3.10.129.10">
    <property type="entry name" value="Hotdog Thioesterase"/>
    <property type="match status" value="1"/>
</dbReference>
<protein>
    <submittedName>
        <fullName evidence="3">YuxO</fullName>
    </submittedName>
</protein>
<dbReference type="GO" id="GO:0061522">
    <property type="term" value="F:1,4-dihydroxy-2-naphthoyl-CoA thioesterase activity"/>
    <property type="evidence" value="ECO:0007669"/>
    <property type="project" value="TreeGrafter"/>
</dbReference>
<accession>A0A0C3KC91</accession>
<dbReference type="Pfam" id="PF03061">
    <property type="entry name" value="4HBT"/>
    <property type="match status" value="1"/>
</dbReference>
<dbReference type="Proteomes" id="UP000032247">
    <property type="component" value="Unassembled WGS sequence"/>
</dbReference>
<comment type="similarity">
    <text evidence="1">Belongs to the thioesterase PaaI family.</text>
</comment>
<dbReference type="GO" id="GO:0005829">
    <property type="term" value="C:cytosol"/>
    <property type="evidence" value="ECO:0007669"/>
    <property type="project" value="TreeGrafter"/>
</dbReference>
<dbReference type="AlphaFoldDB" id="A0A0C3KC91"/>
<dbReference type="NCBIfam" id="TIGR00369">
    <property type="entry name" value="unchar_dom_1"/>
    <property type="match status" value="1"/>
</dbReference>
<dbReference type="FunFam" id="3.10.129.10:FF:000018">
    <property type="entry name" value="ComA operon protein"/>
    <property type="match status" value="1"/>
</dbReference>
<dbReference type="CDD" id="cd03443">
    <property type="entry name" value="PaaI_thioesterase"/>
    <property type="match status" value="1"/>
</dbReference>
<dbReference type="STRING" id="483913.AN935_15895"/>
<gene>
    <name evidence="3" type="ORF">SC09_contig4orf00103</name>
</gene>
<dbReference type="InterPro" id="IPR003736">
    <property type="entry name" value="PAAI_dom"/>
</dbReference>
<dbReference type="SUPFAM" id="SSF54637">
    <property type="entry name" value="Thioesterase/thiol ester dehydrase-isomerase"/>
    <property type="match status" value="1"/>
</dbReference>
<reference evidence="3 4" key="1">
    <citation type="submission" date="2014-12" db="EMBL/GenBank/DDBJ databases">
        <title>Comparative genome analysis of Bacillus coagulans HM-08, Clostridium butyricum HM-68, Bacillus subtilis HM-66 and Bacillus licheniformis BL-09.</title>
        <authorList>
            <person name="Zhang H."/>
        </authorList>
    </citation>
    <scope>NUCLEOTIDE SEQUENCE [LARGE SCALE GENOMIC DNA]</scope>
    <source>
        <strain evidence="3 4">HM-66</strain>
    </source>
</reference>
<evidence type="ECO:0000256" key="1">
    <source>
        <dbReference type="ARBA" id="ARBA00008324"/>
    </source>
</evidence>
<comment type="caution">
    <text evidence="3">The sequence shown here is derived from an EMBL/GenBank/DDBJ whole genome shotgun (WGS) entry which is preliminary data.</text>
</comment>
<dbReference type="PATRIC" id="fig|1423.134.peg.2182"/>